<keyword evidence="1 3" id="KW-0378">Hydrolase</keyword>
<sequence>MPRTAVRNVYLNYEIVGQGEALVLLHGLGSRLEDWRAQTAYFSKSYKVIAVDFRGHGHSDKPSGPYSIPMFADDILHLLDQLGVDQFHLAGFSMGGMTAFQLAVNQPQRLKSLTIINSSPCVPYQTLSEKMTVWGRLGCIHLLGMARLGKLIGRNLFPRAEQKPLYDEFLATMKHNDVEAYIHSLKSFLGWDVTSRLHRLSMPVLVVSADHDYTPVSHKQRYCEHIPNCQLHVIEDSRHATPLDQPERLNGVVDAFLRSTQPDFSPQ</sequence>
<dbReference type="InterPro" id="IPR000073">
    <property type="entry name" value="AB_hydrolase_1"/>
</dbReference>
<name>A0A9E5JUI9_9GAMM</name>
<dbReference type="GO" id="GO:0016787">
    <property type="term" value="F:hydrolase activity"/>
    <property type="evidence" value="ECO:0007669"/>
    <property type="project" value="UniProtKB-KW"/>
</dbReference>
<dbReference type="Gene3D" id="3.40.50.1820">
    <property type="entry name" value="alpha/beta hydrolase"/>
    <property type="match status" value="1"/>
</dbReference>
<dbReference type="InterPro" id="IPR050266">
    <property type="entry name" value="AB_hydrolase_sf"/>
</dbReference>
<dbReference type="AlphaFoldDB" id="A0A9E5JUI9"/>
<evidence type="ECO:0000256" key="1">
    <source>
        <dbReference type="ARBA" id="ARBA00022801"/>
    </source>
</evidence>
<evidence type="ECO:0000313" key="4">
    <source>
        <dbReference type="Proteomes" id="UP000787472"/>
    </source>
</evidence>
<reference evidence="3" key="1">
    <citation type="submission" date="2020-03" db="EMBL/GenBank/DDBJ databases">
        <authorList>
            <person name="Guo F."/>
        </authorList>
    </citation>
    <scope>NUCLEOTIDE SEQUENCE</scope>
    <source>
        <strain evidence="3">JCM 30134</strain>
    </source>
</reference>
<dbReference type="PRINTS" id="PR00111">
    <property type="entry name" value="ABHYDROLASE"/>
</dbReference>
<accession>A0A9E5JUI9</accession>
<dbReference type="PANTHER" id="PTHR43798">
    <property type="entry name" value="MONOACYLGLYCEROL LIPASE"/>
    <property type="match status" value="1"/>
</dbReference>
<organism evidence="3 4">
    <name type="scientific">Pseudomaricurvus hydrocarbonicus</name>
    <dbReference type="NCBI Taxonomy" id="1470433"/>
    <lineage>
        <taxon>Bacteria</taxon>
        <taxon>Pseudomonadati</taxon>
        <taxon>Pseudomonadota</taxon>
        <taxon>Gammaproteobacteria</taxon>
        <taxon>Cellvibrionales</taxon>
        <taxon>Cellvibrionaceae</taxon>
        <taxon>Pseudomaricurvus</taxon>
    </lineage>
</organism>
<comment type="caution">
    <text evidence="3">The sequence shown here is derived from an EMBL/GenBank/DDBJ whole genome shotgun (WGS) entry which is preliminary data.</text>
</comment>
<keyword evidence="4" id="KW-1185">Reference proteome</keyword>
<dbReference type="RefSeq" id="WP_167184685.1">
    <property type="nucleotide sequence ID" value="NZ_JAAONZ010000004.1"/>
</dbReference>
<dbReference type="Proteomes" id="UP000787472">
    <property type="component" value="Unassembled WGS sequence"/>
</dbReference>
<evidence type="ECO:0000259" key="2">
    <source>
        <dbReference type="Pfam" id="PF00561"/>
    </source>
</evidence>
<protein>
    <submittedName>
        <fullName evidence="3">Alpha/beta fold hydrolase</fullName>
    </submittedName>
</protein>
<dbReference type="Pfam" id="PF00561">
    <property type="entry name" value="Abhydrolase_1"/>
    <property type="match status" value="1"/>
</dbReference>
<evidence type="ECO:0000313" key="3">
    <source>
        <dbReference type="EMBL" id="NHO65569.1"/>
    </source>
</evidence>
<dbReference type="PANTHER" id="PTHR43798:SF31">
    <property type="entry name" value="AB HYDROLASE SUPERFAMILY PROTEIN YCLE"/>
    <property type="match status" value="1"/>
</dbReference>
<dbReference type="SUPFAM" id="SSF53474">
    <property type="entry name" value="alpha/beta-Hydrolases"/>
    <property type="match status" value="1"/>
</dbReference>
<gene>
    <name evidence="3" type="ORF">G8770_08460</name>
</gene>
<proteinExistence type="predicted"/>
<dbReference type="EMBL" id="JAAONZ010000004">
    <property type="protein sequence ID" value="NHO65569.1"/>
    <property type="molecule type" value="Genomic_DNA"/>
</dbReference>
<dbReference type="InterPro" id="IPR029058">
    <property type="entry name" value="AB_hydrolase_fold"/>
</dbReference>
<dbReference type="GO" id="GO:0016020">
    <property type="term" value="C:membrane"/>
    <property type="evidence" value="ECO:0007669"/>
    <property type="project" value="TreeGrafter"/>
</dbReference>
<feature type="domain" description="AB hydrolase-1" evidence="2">
    <location>
        <begin position="21"/>
        <end position="244"/>
    </location>
</feature>